<evidence type="ECO:0000256" key="10">
    <source>
        <dbReference type="ARBA" id="ARBA00022630"/>
    </source>
</evidence>
<name>A0A7X4LNE2_9VIBR</name>
<feature type="active site" evidence="20">
    <location>
        <position position="163"/>
    </location>
</feature>
<evidence type="ECO:0000256" key="20">
    <source>
        <dbReference type="HAMAP-Rule" id="MF_00037"/>
    </source>
</evidence>
<dbReference type="AlphaFoldDB" id="A0A7X4LNE2"/>
<evidence type="ECO:0000259" key="21">
    <source>
        <dbReference type="PROSITE" id="PS51387"/>
    </source>
</evidence>
<keyword evidence="15 20" id="KW-0560">Oxidoreductase</keyword>
<dbReference type="InterPro" id="IPR016166">
    <property type="entry name" value="FAD-bd_PCMH"/>
</dbReference>
<dbReference type="InterPro" id="IPR036318">
    <property type="entry name" value="FAD-bd_PCMH-like_sf"/>
</dbReference>
<comment type="caution">
    <text evidence="22">The sequence shown here is derived from an EMBL/GenBank/DDBJ whole genome shotgun (WGS) entry which is preliminary data.</text>
</comment>
<dbReference type="InterPro" id="IPR011601">
    <property type="entry name" value="MurB_C"/>
</dbReference>
<dbReference type="Proteomes" id="UP000462621">
    <property type="component" value="Unassembled WGS sequence"/>
</dbReference>
<keyword evidence="14 20" id="KW-0573">Peptidoglycan synthesis</keyword>
<reference evidence="22 23" key="1">
    <citation type="submission" date="2019-10" db="EMBL/GenBank/DDBJ databases">
        <title>Vibrio sp. nov. isolated from a shrimp pond.</title>
        <authorList>
            <person name="Gomez-Gil B."/>
            <person name="Enciso-Ibarra J."/>
            <person name="Enciso-Ibarra K."/>
            <person name="Bolan-Mejia C."/>
        </authorList>
    </citation>
    <scope>NUCLEOTIDE SEQUENCE [LARGE SCALE GENOMIC DNA]</scope>
    <source>
        <strain evidence="22 23">CAIM 722</strain>
    </source>
</reference>
<comment type="pathway">
    <text evidence="4 20">Cell wall biogenesis; peptidoglycan biosynthesis.</text>
</comment>
<dbReference type="GO" id="GO:0005829">
    <property type="term" value="C:cytosol"/>
    <property type="evidence" value="ECO:0007669"/>
    <property type="project" value="TreeGrafter"/>
</dbReference>
<dbReference type="GO" id="GO:0051301">
    <property type="term" value="P:cell division"/>
    <property type="evidence" value="ECO:0007669"/>
    <property type="project" value="UniProtKB-KW"/>
</dbReference>
<dbReference type="EMBL" id="WEKT01000034">
    <property type="protein sequence ID" value="MZI94696.1"/>
    <property type="molecule type" value="Genomic_DNA"/>
</dbReference>
<dbReference type="InterPro" id="IPR016169">
    <property type="entry name" value="FAD-bd_PCMH_sub2"/>
</dbReference>
<keyword evidence="9 20" id="KW-0132">Cell division</keyword>
<dbReference type="PANTHER" id="PTHR21071">
    <property type="entry name" value="UDP-N-ACETYLENOLPYRUVOYLGLUCOSAMINE REDUCTASE"/>
    <property type="match status" value="1"/>
</dbReference>
<feature type="active site" evidence="20">
    <location>
        <position position="328"/>
    </location>
</feature>
<dbReference type="Gene3D" id="3.30.43.10">
    <property type="entry name" value="Uridine Diphospho-n-acetylenolpyruvylglucosamine Reductase, domain 2"/>
    <property type="match status" value="1"/>
</dbReference>
<comment type="cofactor">
    <cofactor evidence="1 20">
        <name>FAD</name>
        <dbReference type="ChEBI" id="CHEBI:57692"/>
    </cofactor>
</comment>
<evidence type="ECO:0000256" key="17">
    <source>
        <dbReference type="ARBA" id="ARBA00023316"/>
    </source>
</evidence>
<dbReference type="InterPro" id="IPR016167">
    <property type="entry name" value="FAD-bd_PCMH_sub1"/>
</dbReference>
<feature type="active site" description="Proton donor" evidence="20">
    <location>
        <position position="232"/>
    </location>
</feature>
<evidence type="ECO:0000256" key="16">
    <source>
        <dbReference type="ARBA" id="ARBA00023306"/>
    </source>
</evidence>
<dbReference type="NCBIfam" id="NF000755">
    <property type="entry name" value="PRK00046.1"/>
    <property type="match status" value="1"/>
</dbReference>
<organism evidence="22 23">
    <name type="scientific">Vibrio eleionomae</name>
    <dbReference type="NCBI Taxonomy" id="2653505"/>
    <lineage>
        <taxon>Bacteria</taxon>
        <taxon>Pseudomonadati</taxon>
        <taxon>Pseudomonadota</taxon>
        <taxon>Gammaproteobacteria</taxon>
        <taxon>Vibrionales</taxon>
        <taxon>Vibrionaceae</taxon>
        <taxon>Vibrio</taxon>
    </lineage>
</organism>
<dbReference type="NCBIfam" id="TIGR00179">
    <property type="entry name" value="murB"/>
    <property type="match status" value="1"/>
</dbReference>
<dbReference type="Gene3D" id="3.90.78.10">
    <property type="entry name" value="UDP-N-acetylenolpyruvoylglucosamine reductase, C-terminal domain"/>
    <property type="match status" value="1"/>
</dbReference>
<evidence type="ECO:0000256" key="11">
    <source>
        <dbReference type="ARBA" id="ARBA00022827"/>
    </source>
</evidence>
<dbReference type="InterPro" id="IPR003170">
    <property type="entry name" value="MurB"/>
</dbReference>
<dbReference type="GO" id="GO:0071949">
    <property type="term" value="F:FAD binding"/>
    <property type="evidence" value="ECO:0007669"/>
    <property type="project" value="InterPro"/>
</dbReference>
<keyword evidence="8 20" id="KW-0963">Cytoplasm</keyword>
<dbReference type="GO" id="GO:0008762">
    <property type="term" value="F:UDP-N-acetylmuramate dehydrogenase activity"/>
    <property type="evidence" value="ECO:0007669"/>
    <property type="project" value="UniProtKB-UniRule"/>
</dbReference>
<evidence type="ECO:0000256" key="19">
    <source>
        <dbReference type="ARBA" id="ARBA00048914"/>
    </source>
</evidence>
<dbReference type="GO" id="GO:0009252">
    <property type="term" value="P:peptidoglycan biosynthetic process"/>
    <property type="evidence" value="ECO:0007669"/>
    <property type="project" value="UniProtKB-UniRule"/>
</dbReference>
<evidence type="ECO:0000256" key="18">
    <source>
        <dbReference type="ARBA" id="ARBA00031026"/>
    </source>
</evidence>
<comment type="function">
    <text evidence="2 20">Cell wall formation.</text>
</comment>
<comment type="similarity">
    <text evidence="5 20">Belongs to the MurB family.</text>
</comment>
<feature type="domain" description="FAD-binding PCMH-type" evidence="21">
    <location>
        <begin position="17"/>
        <end position="187"/>
    </location>
</feature>
<accession>A0A7X4LNE2</accession>
<evidence type="ECO:0000256" key="2">
    <source>
        <dbReference type="ARBA" id="ARBA00003921"/>
    </source>
</evidence>
<sequence length="346" mass="38914">MQFHYNTSLKPYHTFGIDQKCQQLAIIESLEDLKSVYADHQYHNVEKLMLGKGSNMLFTEPYKGLVLINRIKGISHSQDNCYHYLHVAAGEDWPQLVEWSVKQSIAGLENLAMIPGCAGSAPIQNIGAYGVELKDVCEYVDYLCLESLTVKRINNPECLFGYRDSIFKHHLYQKAVIVALGLKLSKQWHPKIQYGPLKELGDKCTPEQVYQQVCHIRGSKLPDPNQQGNAGSFFKNPVISQEQYQYLKQKHPDMVAYTTDVGVKLAAGWLIDQAGLKGESIGGAQVHPNQALVIINRSGQATASDVINLAAKIRNTVHQLYGVELEHEVRFMAAEKETYLNQLVEK</sequence>
<evidence type="ECO:0000256" key="6">
    <source>
        <dbReference type="ARBA" id="ARBA00012518"/>
    </source>
</evidence>
<dbReference type="SUPFAM" id="SSF56194">
    <property type="entry name" value="Uridine diphospho-N-Acetylenolpyruvylglucosamine reductase, MurB, C-terminal domain"/>
    <property type="match status" value="1"/>
</dbReference>
<comment type="subcellular location">
    <subcellularLocation>
        <location evidence="3 20">Cytoplasm</location>
    </subcellularLocation>
</comment>
<evidence type="ECO:0000256" key="14">
    <source>
        <dbReference type="ARBA" id="ARBA00022984"/>
    </source>
</evidence>
<evidence type="ECO:0000256" key="15">
    <source>
        <dbReference type="ARBA" id="ARBA00023002"/>
    </source>
</evidence>
<dbReference type="Pfam" id="PF02873">
    <property type="entry name" value="MurB_C"/>
    <property type="match status" value="1"/>
</dbReference>
<keyword evidence="11 20" id="KW-0274">FAD</keyword>
<dbReference type="Gene3D" id="3.30.465.10">
    <property type="match status" value="1"/>
</dbReference>
<proteinExistence type="inferred from homology"/>
<keyword evidence="13 20" id="KW-0133">Cell shape</keyword>
<dbReference type="EC" id="1.3.1.98" evidence="6 20"/>
<evidence type="ECO:0000313" key="22">
    <source>
        <dbReference type="EMBL" id="MZI94696.1"/>
    </source>
</evidence>
<evidence type="ECO:0000256" key="13">
    <source>
        <dbReference type="ARBA" id="ARBA00022960"/>
    </source>
</evidence>
<evidence type="ECO:0000256" key="1">
    <source>
        <dbReference type="ARBA" id="ARBA00001974"/>
    </source>
</evidence>
<dbReference type="PROSITE" id="PS51387">
    <property type="entry name" value="FAD_PCMH"/>
    <property type="match status" value="1"/>
</dbReference>
<dbReference type="InterPro" id="IPR006094">
    <property type="entry name" value="Oxid_FAD_bind_N"/>
</dbReference>
<evidence type="ECO:0000256" key="9">
    <source>
        <dbReference type="ARBA" id="ARBA00022618"/>
    </source>
</evidence>
<dbReference type="PANTHER" id="PTHR21071:SF4">
    <property type="entry name" value="UDP-N-ACETYLENOLPYRUVOYLGLUCOSAMINE REDUCTASE"/>
    <property type="match status" value="1"/>
</dbReference>
<dbReference type="GO" id="GO:0071555">
    <property type="term" value="P:cell wall organization"/>
    <property type="evidence" value="ECO:0007669"/>
    <property type="project" value="UniProtKB-KW"/>
</dbReference>
<comment type="catalytic activity">
    <reaction evidence="19 20">
        <text>UDP-N-acetyl-alpha-D-muramate + NADP(+) = UDP-N-acetyl-3-O-(1-carboxyvinyl)-alpha-D-glucosamine + NADPH + H(+)</text>
        <dbReference type="Rhea" id="RHEA:12248"/>
        <dbReference type="ChEBI" id="CHEBI:15378"/>
        <dbReference type="ChEBI" id="CHEBI:57783"/>
        <dbReference type="ChEBI" id="CHEBI:58349"/>
        <dbReference type="ChEBI" id="CHEBI:68483"/>
        <dbReference type="ChEBI" id="CHEBI:70757"/>
        <dbReference type="EC" id="1.3.1.98"/>
    </reaction>
</comment>
<evidence type="ECO:0000313" key="23">
    <source>
        <dbReference type="Proteomes" id="UP000462621"/>
    </source>
</evidence>
<evidence type="ECO:0000256" key="8">
    <source>
        <dbReference type="ARBA" id="ARBA00022490"/>
    </source>
</evidence>
<evidence type="ECO:0000256" key="5">
    <source>
        <dbReference type="ARBA" id="ARBA00010485"/>
    </source>
</evidence>
<keyword evidence="10 20" id="KW-0285">Flavoprotein</keyword>
<dbReference type="InterPro" id="IPR036635">
    <property type="entry name" value="MurB_C_sf"/>
</dbReference>
<dbReference type="RefSeq" id="WP_161157171.1">
    <property type="nucleotide sequence ID" value="NZ_WEKT01000034.1"/>
</dbReference>
<keyword evidence="23" id="KW-1185">Reference proteome</keyword>
<evidence type="ECO:0000256" key="4">
    <source>
        <dbReference type="ARBA" id="ARBA00004752"/>
    </source>
</evidence>
<evidence type="ECO:0000256" key="12">
    <source>
        <dbReference type="ARBA" id="ARBA00022857"/>
    </source>
</evidence>
<evidence type="ECO:0000256" key="3">
    <source>
        <dbReference type="ARBA" id="ARBA00004496"/>
    </source>
</evidence>
<gene>
    <name evidence="20 22" type="primary">murB</name>
    <name evidence="22" type="ORF">F9817_16055</name>
</gene>
<dbReference type="UniPathway" id="UPA00219"/>
<dbReference type="SUPFAM" id="SSF56176">
    <property type="entry name" value="FAD-binding/transporter-associated domain-like"/>
    <property type="match status" value="1"/>
</dbReference>
<evidence type="ECO:0000256" key="7">
    <source>
        <dbReference type="ARBA" id="ARBA00015188"/>
    </source>
</evidence>
<keyword evidence="16 20" id="KW-0131">Cell cycle</keyword>
<dbReference type="GO" id="GO:0008360">
    <property type="term" value="P:regulation of cell shape"/>
    <property type="evidence" value="ECO:0007669"/>
    <property type="project" value="UniProtKB-KW"/>
</dbReference>
<dbReference type="Pfam" id="PF01565">
    <property type="entry name" value="FAD_binding_4"/>
    <property type="match status" value="1"/>
</dbReference>
<dbReference type="HAMAP" id="MF_00037">
    <property type="entry name" value="MurB"/>
    <property type="match status" value="1"/>
</dbReference>
<keyword evidence="12 20" id="KW-0521">NADP</keyword>
<protein>
    <recommendedName>
        <fullName evidence="7 20">UDP-N-acetylenolpyruvoylglucosamine reductase</fullName>
        <ecNumber evidence="6 20">1.3.1.98</ecNumber>
    </recommendedName>
    <alternativeName>
        <fullName evidence="18 20">UDP-N-acetylmuramate dehydrogenase</fullName>
    </alternativeName>
</protein>
<keyword evidence="17 20" id="KW-0961">Cell wall biogenesis/degradation</keyword>